<reference evidence="2" key="1">
    <citation type="journal article" date="2019" name="Int. J. Syst. Evol. Microbiol.">
        <title>The Global Catalogue of Microorganisms (GCM) 10K type strain sequencing project: providing services to taxonomists for standard genome sequencing and annotation.</title>
        <authorList>
            <consortium name="The Broad Institute Genomics Platform"/>
            <consortium name="The Broad Institute Genome Sequencing Center for Infectious Disease"/>
            <person name="Wu L."/>
            <person name="Ma J."/>
        </authorList>
    </citation>
    <scope>NUCLEOTIDE SEQUENCE [LARGE SCALE GENOMIC DNA]</scope>
    <source>
        <strain evidence="2">CCUG 61889</strain>
    </source>
</reference>
<organism evidence="1 2">
    <name type="scientific">Bacillus songklensis</name>
    <dbReference type="NCBI Taxonomy" id="1069116"/>
    <lineage>
        <taxon>Bacteria</taxon>
        <taxon>Bacillati</taxon>
        <taxon>Bacillota</taxon>
        <taxon>Bacilli</taxon>
        <taxon>Bacillales</taxon>
        <taxon>Bacillaceae</taxon>
        <taxon>Bacillus</taxon>
    </lineage>
</organism>
<keyword evidence="2" id="KW-1185">Reference proteome</keyword>
<dbReference type="EMBL" id="JBHRZT010000020">
    <property type="protein sequence ID" value="MFC3882829.1"/>
    <property type="molecule type" value="Genomic_DNA"/>
</dbReference>
<accession>A0ABV8AYU8</accession>
<sequence>MCDKAIVELIQTSNYIGGNEPVEVHKGRAIEKHIMLIREVRDTWQFYRDRRPETYEEMTALLP</sequence>
<protein>
    <submittedName>
        <fullName evidence="1">Uncharacterized protein</fullName>
    </submittedName>
</protein>
<evidence type="ECO:0000313" key="1">
    <source>
        <dbReference type="EMBL" id="MFC3882829.1"/>
    </source>
</evidence>
<evidence type="ECO:0000313" key="2">
    <source>
        <dbReference type="Proteomes" id="UP001595752"/>
    </source>
</evidence>
<dbReference type="Proteomes" id="UP001595752">
    <property type="component" value="Unassembled WGS sequence"/>
</dbReference>
<comment type="caution">
    <text evidence="1">The sequence shown here is derived from an EMBL/GenBank/DDBJ whole genome shotgun (WGS) entry which is preliminary data.</text>
</comment>
<dbReference type="RefSeq" id="WP_377913630.1">
    <property type="nucleotide sequence ID" value="NZ_JBHRZT010000020.1"/>
</dbReference>
<gene>
    <name evidence="1" type="ORF">ACFOU2_04640</name>
</gene>
<name>A0ABV8AYU8_9BACI</name>
<proteinExistence type="predicted"/>